<dbReference type="EMBL" id="RWGY01000051">
    <property type="protein sequence ID" value="TVU05399.1"/>
    <property type="molecule type" value="Genomic_DNA"/>
</dbReference>
<evidence type="ECO:0000313" key="1">
    <source>
        <dbReference type="EMBL" id="TVU05399.1"/>
    </source>
</evidence>
<sequence>AVYTLGFVKVDKSIARDSDVGPGKDLEAFILKFCNGKQLIVPDLQIKAVIEGKLKVKCFCEKEIVHELMWGLNYALAAFVPEEKGYPINERPLSKYLERKIKTHDREFIDMLGFLVSQELASVTIPSFLHSIFDLYIHATKNMNDEKFAEEVEALLSSPEEEAGGDIYRS</sequence>
<protein>
    <submittedName>
        <fullName evidence="1">Uncharacterized protein</fullName>
    </submittedName>
</protein>
<accession>A0A5J9T205</accession>
<gene>
    <name evidence="1" type="ORF">EJB05_48560</name>
</gene>
<dbReference type="AlphaFoldDB" id="A0A5J9T205"/>
<dbReference type="Gramene" id="TVU05399">
    <property type="protein sequence ID" value="TVU05399"/>
    <property type="gene ID" value="EJB05_48560"/>
</dbReference>
<proteinExistence type="predicted"/>
<dbReference type="OrthoDB" id="1378at2759"/>
<dbReference type="Proteomes" id="UP000324897">
    <property type="component" value="Unassembled WGS sequence"/>
</dbReference>
<evidence type="ECO:0000313" key="2">
    <source>
        <dbReference type="Proteomes" id="UP000324897"/>
    </source>
</evidence>
<keyword evidence="2" id="KW-1185">Reference proteome</keyword>
<comment type="caution">
    <text evidence="1">The sequence shown here is derived from an EMBL/GenBank/DDBJ whole genome shotgun (WGS) entry which is preliminary data.</text>
</comment>
<organism evidence="1 2">
    <name type="scientific">Eragrostis curvula</name>
    <name type="common">weeping love grass</name>
    <dbReference type="NCBI Taxonomy" id="38414"/>
    <lineage>
        <taxon>Eukaryota</taxon>
        <taxon>Viridiplantae</taxon>
        <taxon>Streptophyta</taxon>
        <taxon>Embryophyta</taxon>
        <taxon>Tracheophyta</taxon>
        <taxon>Spermatophyta</taxon>
        <taxon>Magnoliopsida</taxon>
        <taxon>Liliopsida</taxon>
        <taxon>Poales</taxon>
        <taxon>Poaceae</taxon>
        <taxon>PACMAD clade</taxon>
        <taxon>Chloridoideae</taxon>
        <taxon>Eragrostideae</taxon>
        <taxon>Eragrostidinae</taxon>
        <taxon>Eragrostis</taxon>
    </lineage>
</organism>
<name>A0A5J9T205_9POAL</name>
<reference evidence="1 2" key="1">
    <citation type="journal article" date="2019" name="Sci. Rep.">
        <title>A high-quality genome of Eragrostis curvula grass provides insights into Poaceae evolution and supports new strategies to enhance forage quality.</title>
        <authorList>
            <person name="Carballo J."/>
            <person name="Santos B.A.C.M."/>
            <person name="Zappacosta D."/>
            <person name="Garbus I."/>
            <person name="Selva J.P."/>
            <person name="Gallo C.A."/>
            <person name="Diaz A."/>
            <person name="Albertini E."/>
            <person name="Caccamo M."/>
            <person name="Echenique V."/>
        </authorList>
    </citation>
    <scope>NUCLEOTIDE SEQUENCE [LARGE SCALE GENOMIC DNA]</scope>
    <source>
        <strain evidence="2">cv. Victoria</strain>
        <tissue evidence="1">Leaf</tissue>
    </source>
</reference>
<feature type="non-terminal residue" evidence="1">
    <location>
        <position position="1"/>
    </location>
</feature>